<dbReference type="SUPFAM" id="SSF48371">
    <property type="entry name" value="ARM repeat"/>
    <property type="match status" value="1"/>
</dbReference>
<dbReference type="InterPro" id="IPR011989">
    <property type="entry name" value="ARM-like"/>
</dbReference>
<accession>A0A150H4M1</accession>
<proteinExistence type="predicted"/>
<dbReference type="EMBL" id="LSYV01000002">
    <property type="protein sequence ID" value="KXZ57002.1"/>
    <property type="molecule type" value="Genomic_DNA"/>
</dbReference>
<keyword evidence="3" id="KW-1185">Reference proteome</keyword>
<feature type="compositionally biased region" description="Low complexity" evidence="1">
    <location>
        <begin position="358"/>
        <end position="370"/>
    </location>
</feature>
<evidence type="ECO:0000313" key="2">
    <source>
        <dbReference type="EMBL" id="KXZ57002.1"/>
    </source>
</evidence>
<comment type="caution">
    <text evidence="2">The sequence shown here is derived from an EMBL/GenBank/DDBJ whole genome shotgun (WGS) entry which is preliminary data.</text>
</comment>
<name>A0A150H4M1_GONPE</name>
<gene>
    <name evidence="2" type="ORF">GPECTOR_1g905</name>
</gene>
<feature type="compositionally biased region" description="Gly residues" evidence="1">
    <location>
        <begin position="115"/>
        <end position="129"/>
    </location>
</feature>
<dbReference type="OrthoDB" id="552185at2759"/>
<evidence type="ECO:0000256" key="1">
    <source>
        <dbReference type="SAM" id="MobiDB-lite"/>
    </source>
</evidence>
<dbReference type="Gene3D" id="1.25.10.10">
    <property type="entry name" value="Leucine-rich Repeat Variant"/>
    <property type="match status" value="1"/>
</dbReference>
<reference evidence="3" key="1">
    <citation type="journal article" date="2016" name="Nat. Commun.">
        <title>The Gonium pectorale genome demonstrates co-option of cell cycle regulation during the evolution of multicellularity.</title>
        <authorList>
            <person name="Hanschen E.R."/>
            <person name="Marriage T.N."/>
            <person name="Ferris P.J."/>
            <person name="Hamaji T."/>
            <person name="Toyoda A."/>
            <person name="Fujiyama A."/>
            <person name="Neme R."/>
            <person name="Noguchi H."/>
            <person name="Minakuchi Y."/>
            <person name="Suzuki M."/>
            <person name="Kawai-Toyooka H."/>
            <person name="Smith D.R."/>
            <person name="Sparks H."/>
            <person name="Anderson J."/>
            <person name="Bakaric R."/>
            <person name="Luria V."/>
            <person name="Karger A."/>
            <person name="Kirschner M.W."/>
            <person name="Durand P.M."/>
            <person name="Michod R.E."/>
            <person name="Nozaki H."/>
            <person name="Olson B.J."/>
        </authorList>
    </citation>
    <scope>NUCLEOTIDE SEQUENCE [LARGE SCALE GENOMIC DNA]</scope>
    <source>
        <strain evidence="3">NIES-2863</strain>
    </source>
</reference>
<feature type="compositionally biased region" description="Low complexity" evidence="1">
    <location>
        <begin position="86"/>
        <end position="114"/>
    </location>
</feature>
<evidence type="ECO:0000313" key="3">
    <source>
        <dbReference type="Proteomes" id="UP000075714"/>
    </source>
</evidence>
<feature type="compositionally biased region" description="Gly residues" evidence="1">
    <location>
        <begin position="141"/>
        <end position="155"/>
    </location>
</feature>
<dbReference type="AlphaFoldDB" id="A0A150H4M1"/>
<sequence>MLPLPASQIRSDPAAVRVLLLLVRRGGRGGTRARFSAARVFAAATLGQLAVQGGIPPSELPSLLSPDNGLAGALMDLAPLALPEAPGSAGSGLGSPQAWASGTGRSPGAPATAPTGGGRARGPGWGGSPGVAASPDRHHGGGGGGGEAGGGGTGGSRQRVKDIDPQEQARSAALTMVGVGGDLRITLGLQAVGALAHLAGEPGGAAALLQLGELMDVLVRLLRCALDDVCGVAAMLAATLSSGGGWPACAAMARASGLVEALVAALRCRGVQVRAYCAVALGNMAAGPPPPPSPDLPPDRAGASLSGSAVERSLAGGGLASLRFMLADCSRLMELWQRRIGAEAVGSIALSPRGSGGAEASAAVVGTASS</sequence>
<feature type="region of interest" description="Disordered" evidence="1">
    <location>
        <begin position="86"/>
        <end position="167"/>
    </location>
</feature>
<dbReference type="InterPro" id="IPR016024">
    <property type="entry name" value="ARM-type_fold"/>
</dbReference>
<feature type="region of interest" description="Disordered" evidence="1">
    <location>
        <begin position="351"/>
        <end position="370"/>
    </location>
</feature>
<organism evidence="2 3">
    <name type="scientific">Gonium pectorale</name>
    <name type="common">Green alga</name>
    <dbReference type="NCBI Taxonomy" id="33097"/>
    <lineage>
        <taxon>Eukaryota</taxon>
        <taxon>Viridiplantae</taxon>
        <taxon>Chlorophyta</taxon>
        <taxon>core chlorophytes</taxon>
        <taxon>Chlorophyceae</taxon>
        <taxon>CS clade</taxon>
        <taxon>Chlamydomonadales</taxon>
        <taxon>Volvocaceae</taxon>
        <taxon>Gonium</taxon>
    </lineage>
</organism>
<protein>
    <submittedName>
        <fullName evidence="2">Uncharacterized protein</fullName>
    </submittedName>
</protein>
<dbReference type="Proteomes" id="UP000075714">
    <property type="component" value="Unassembled WGS sequence"/>
</dbReference>